<proteinExistence type="predicted"/>
<dbReference type="InterPro" id="IPR012674">
    <property type="entry name" value="Calycin"/>
</dbReference>
<evidence type="ECO:0000313" key="1">
    <source>
        <dbReference type="EMBL" id="KAK0050821.1"/>
    </source>
</evidence>
<keyword evidence="2" id="KW-1185">Reference proteome</keyword>
<dbReference type="GO" id="GO:0008289">
    <property type="term" value="F:lipid binding"/>
    <property type="evidence" value="ECO:0007669"/>
    <property type="project" value="UniProtKB-KW"/>
</dbReference>
<dbReference type="CDD" id="cd00742">
    <property type="entry name" value="FABP"/>
    <property type="match status" value="1"/>
</dbReference>
<dbReference type="Gene3D" id="2.40.128.20">
    <property type="match status" value="1"/>
</dbReference>
<gene>
    <name evidence="1" type="ORF">Bpfe_019742</name>
</gene>
<organism evidence="1 2">
    <name type="scientific">Biomphalaria pfeifferi</name>
    <name type="common">Bloodfluke planorb</name>
    <name type="synonym">Freshwater snail</name>
    <dbReference type="NCBI Taxonomy" id="112525"/>
    <lineage>
        <taxon>Eukaryota</taxon>
        <taxon>Metazoa</taxon>
        <taxon>Spiralia</taxon>
        <taxon>Lophotrochozoa</taxon>
        <taxon>Mollusca</taxon>
        <taxon>Gastropoda</taxon>
        <taxon>Heterobranchia</taxon>
        <taxon>Euthyneura</taxon>
        <taxon>Panpulmonata</taxon>
        <taxon>Hygrophila</taxon>
        <taxon>Lymnaeoidea</taxon>
        <taxon>Planorbidae</taxon>
        <taxon>Biomphalaria</taxon>
    </lineage>
</organism>
<accession>A0AAD8BAC5</accession>
<evidence type="ECO:0000313" key="2">
    <source>
        <dbReference type="Proteomes" id="UP001233172"/>
    </source>
</evidence>
<comment type="caution">
    <text evidence="1">The sequence shown here is derived from an EMBL/GenBank/DDBJ whole genome shotgun (WGS) entry which is preliminary data.</text>
</comment>
<dbReference type="AlphaFoldDB" id="A0AAD8BAC5"/>
<dbReference type="SUPFAM" id="SSF50814">
    <property type="entry name" value="Lipocalins"/>
    <property type="match status" value="1"/>
</dbReference>
<name>A0AAD8BAC5_BIOPF</name>
<reference evidence="1" key="2">
    <citation type="submission" date="2023-04" db="EMBL/GenBank/DDBJ databases">
        <authorList>
            <person name="Bu L."/>
            <person name="Lu L."/>
            <person name="Laidemitt M.R."/>
            <person name="Zhang S.M."/>
            <person name="Mutuku M."/>
            <person name="Mkoji G."/>
            <person name="Steinauer M."/>
            <person name="Loker E.S."/>
        </authorList>
    </citation>
    <scope>NUCLEOTIDE SEQUENCE</scope>
    <source>
        <strain evidence="1">KasaAsao</strain>
        <tissue evidence="1">Whole Snail</tissue>
    </source>
</reference>
<dbReference type="EMBL" id="JASAOG010000110">
    <property type="protein sequence ID" value="KAK0050821.1"/>
    <property type="molecule type" value="Genomic_DNA"/>
</dbReference>
<protein>
    <submittedName>
        <fullName evidence="1">Fatty acid-binding protein heart</fullName>
    </submittedName>
</protein>
<sequence>MDAFYGTWKVQLDKTTGVQEFGKLFGWTDEKISQFLSMEYTLQVEATADGTRCIVDYGVVKLEFSFKLGEPFDYTGVDGLKAKCTPTLDGGKLLETFQTDAGIAWKTVREVSGSTMTAITSLVGNDNVKCIQVFQKV</sequence>
<dbReference type="Proteomes" id="UP001233172">
    <property type="component" value="Unassembled WGS sequence"/>
</dbReference>
<reference evidence="1" key="1">
    <citation type="journal article" date="2023" name="PLoS Negl. Trop. Dis.">
        <title>A genome sequence for Biomphalaria pfeifferi, the major vector snail for the human-infecting parasite Schistosoma mansoni.</title>
        <authorList>
            <person name="Bu L."/>
            <person name="Lu L."/>
            <person name="Laidemitt M.R."/>
            <person name="Zhang S.M."/>
            <person name="Mutuku M."/>
            <person name="Mkoji G."/>
            <person name="Steinauer M."/>
            <person name="Loker E.S."/>
        </authorList>
    </citation>
    <scope>NUCLEOTIDE SEQUENCE</scope>
    <source>
        <strain evidence="1">KasaAsao</strain>
    </source>
</reference>